<comment type="caution">
    <text evidence="3">The sequence shown here is derived from an EMBL/GenBank/DDBJ whole genome shotgun (WGS) entry which is preliminary data.</text>
</comment>
<dbReference type="InterPro" id="IPR025841">
    <property type="entry name" value="CP_ATPgrasp_2"/>
</dbReference>
<gene>
    <name evidence="3" type="ORF">EPD65_08095</name>
</gene>
<dbReference type="AlphaFoldDB" id="A0A4R1CDK0"/>
<dbReference type="Pfam" id="PF04168">
    <property type="entry name" value="Alpha-E"/>
    <property type="match status" value="1"/>
</dbReference>
<dbReference type="OrthoDB" id="9803842at2"/>
<evidence type="ECO:0000313" key="3">
    <source>
        <dbReference type="EMBL" id="TCJ28295.1"/>
    </source>
</evidence>
<protein>
    <submittedName>
        <fullName evidence="3">Uncharacterized protein</fullName>
    </submittedName>
</protein>
<evidence type="ECO:0000259" key="2">
    <source>
        <dbReference type="Pfam" id="PF14403"/>
    </source>
</evidence>
<evidence type="ECO:0000313" key="4">
    <source>
        <dbReference type="Proteomes" id="UP000295453"/>
    </source>
</evidence>
<keyword evidence="4" id="KW-1185">Reference proteome</keyword>
<dbReference type="PANTHER" id="PTHR34595">
    <property type="entry name" value="BLR5612 PROTEIN"/>
    <property type="match status" value="1"/>
</dbReference>
<dbReference type="PANTHER" id="PTHR34595:SF2">
    <property type="entry name" value="BLR2978 PROTEIN"/>
    <property type="match status" value="1"/>
</dbReference>
<dbReference type="Proteomes" id="UP000295453">
    <property type="component" value="Unassembled WGS sequence"/>
</dbReference>
<name>A0A4R1CDK0_9ACTN</name>
<dbReference type="Gene3D" id="3.30.1490.270">
    <property type="match status" value="1"/>
</dbReference>
<dbReference type="InterPro" id="IPR007296">
    <property type="entry name" value="DUF403"/>
</dbReference>
<dbReference type="Gene3D" id="3.40.50.11290">
    <property type="match status" value="1"/>
</dbReference>
<organism evidence="3 4">
    <name type="scientific">Nocardioides jejuensis</name>
    <dbReference type="NCBI Taxonomy" id="2502782"/>
    <lineage>
        <taxon>Bacteria</taxon>
        <taxon>Bacillati</taxon>
        <taxon>Actinomycetota</taxon>
        <taxon>Actinomycetes</taxon>
        <taxon>Propionibacteriales</taxon>
        <taxon>Nocardioidaceae</taxon>
        <taxon>Nocardioides</taxon>
    </lineage>
</organism>
<feature type="domain" description="DUF403" evidence="1">
    <location>
        <begin position="529"/>
        <end position="829"/>
    </location>
</feature>
<dbReference type="InterPro" id="IPR051680">
    <property type="entry name" value="ATP-dep_Glu-Cys_Ligase-2"/>
</dbReference>
<reference evidence="3 4" key="1">
    <citation type="submission" date="2019-03" db="EMBL/GenBank/DDBJ databases">
        <authorList>
            <person name="Kim M.K.M."/>
        </authorList>
    </citation>
    <scope>NUCLEOTIDE SEQUENCE [LARGE SCALE GENOMIC DNA]</scope>
    <source>
        <strain evidence="3 4">18JY15-6</strain>
    </source>
</reference>
<dbReference type="RefSeq" id="WP_131582979.1">
    <property type="nucleotide sequence ID" value="NZ_SJZJ01000011.1"/>
</dbReference>
<feature type="domain" description="Circularly permuted ATP-grasp type 2" evidence="2">
    <location>
        <begin position="104"/>
        <end position="478"/>
    </location>
</feature>
<sequence length="848" mass="91207">MTSSLNPAAAAAPAGASSGVLADYRGRLGDHGPDPLLGSDELIAGGDVRPTQLLLADAIEAMGQGGLLAARAETRRLVHDDGIRYGVGGIDGIRDRHWRLDPLPVVLTSEEWSGLERGIQQRATLLAALLEDLYGDRLLLRRGVIPAEVVLGHPGFLRQVDGIRSRGGLVLGAHDLGRDTDGTWRVLADRTSAPSGAGYAMANRRVTTRVLAGLHRSTELARLRGFFHTMSAAVREAAPPTSEVPRVVLLSPGPMSETAYDQSFLASLLGFPLAESDDLMLRNGRVWLRAAGRLEPVDVVLRRVDPEYCDSLDLRADSQLGLPGLVEATRQGNVTVANPLGAQVLENPGLAPFLPAVAQALLGEDLQLAGKPAWWCGDRDGLAHVLANIDRLVLRPIATGGEVEAQLGGHLSAEGRDRLRRRIESEPWAWIGQEPLPLSTTPVVTPTGLTPGRLVLRTFWAERDGERHVMPGGLARAATGPSQLHVSNSGGAIAKDVWVLAPETAEAGWGDPGVRPDLVAVRPRAVVAPRVADNLFWLGRYAERAEAAGRILRVCDDLVEDHAARPGTPGEQAMRALLAAATAITRVPGDPAQPRQHVRTMVSDPLQSGSLRYAADRLGDAAQRVRDQLSQDIWHVLSRLDRTLAHVPSDEHQLQPRLYDVLESLLAVSGVIAESMVRDETWGFLDGGIRLERAQFTVALLASTIAHERPPIIDGQLTEAVLEVGESILTHRRRTVAGEGPVWPIHSAVSLLLLDKGNPRSVAFSVDRLVEDLRLVGDDVLAAKAEALADHIARVDLVEACTGDRSGLGEILAEVRATLHAVSDDLTRRRFARKTSQRTLPISWAVTS</sequence>
<proteinExistence type="predicted"/>
<dbReference type="Pfam" id="PF14403">
    <property type="entry name" value="CP_ATPgrasp_2"/>
    <property type="match status" value="1"/>
</dbReference>
<dbReference type="EMBL" id="SJZJ01000011">
    <property type="protein sequence ID" value="TCJ28295.1"/>
    <property type="molecule type" value="Genomic_DNA"/>
</dbReference>
<evidence type="ECO:0000259" key="1">
    <source>
        <dbReference type="Pfam" id="PF04168"/>
    </source>
</evidence>
<accession>A0A4R1CDK0</accession>
<dbReference type="SUPFAM" id="SSF56059">
    <property type="entry name" value="Glutathione synthetase ATP-binding domain-like"/>
    <property type="match status" value="1"/>
</dbReference>